<feature type="region of interest" description="Disordered" evidence="2">
    <location>
        <begin position="326"/>
        <end position="486"/>
    </location>
</feature>
<evidence type="ECO:0000313" key="3">
    <source>
        <dbReference type="EMBL" id="KEZ39298.1"/>
    </source>
</evidence>
<dbReference type="PANTHER" id="PTHR12794:SF0">
    <property type="entry name" value="GEM-ASSOCIATED PROTEIN 2"/>
    <property type="match status" value="1"/>
</dbReference>
<organism evidence="3 4">
    <name type="scientific">Pseudallescheria apiosperma</name>
    <name type="common">Scedosporium apiospermum</name>
    <dbReference type="NCBI Taxonomy" id="563466"/>
    <lineage>
        <taxon>Eukaryota</taxon>
        <taxon>Fungi</taxon>
        <taxon>Dikarya</taxon>
        <taxon>Ascomycota</taxon>
        <taxon>Pezizomycotina</taxon>
        <taxon>Sordariomycetes</taxon>
        <taxon>Hypocreomycetidae</taxon>
        <taxon>Microascales</taxon>
        <taxon>Microascaceae</taxon>
        <taxon>Scedosporium</taxon>
    </lineage>
</organism>
<dbReference type="PANTHER" id="PTHR12794">
    <property type="entry name" value="GEMIN2"/>
    <property type="match status" value="1"/>
</dbReference>
<evidence type="ECO:0000256" key="1">
    <source>
        <dbReference type="ARBA" id="ARBA00025758"/>
    </source>
</evidence>
<dbReference type="VEuPathDB" id="FungiDB:SAPIO_CDS9980"/>
<dbReference type="GO" id="GO:0000387">
    <property type="term" value="P:spliceosomal snRNP assembly"/>
    <property type="evidence" value="ECO:0007669"/>
    <property type="project" value="InterPro"/>
</dbReference>
<dbReference type="Proteomes" id="UP000028545">
    <property type="component" value="Unassembled WGS sequence"/>
</dbReference>
<dbReference type="KEGG" id="sapo:SAPIO_CDS9980"/>
<sequence>MATKRALDDEDDAEHQPPPPLMKRARRDQPSSKQRHHQNAHMDPTWGQKFFFAHDLSSSVPQDDELEFEDDADAMAYLRSVRQQAGSIPHLLVAPKIGPQLPPSYQRALAHDEDGNEEGEIDESADRAVYGNGVGDFRGYYQDGAYTAAPSGPEEYLSEGEYASDEEGREEQDASAAAAEAYFSSIRSRFLSLRSHLQTSPPKHIVAALPESHSPYVPPFGPRSSTFAQWNKRIRNTDPLPAQVASMDKDAVIRVLRVVMGGRFLRVGREVSERTSRWLWALLARLPHVGELSHTEVAWVRDLGRRAVLLGRSIAEMAALREELAGGGGDLGLNDAVDESEEDEDVVQEFEGEDNYSEDESKTEGTEAPVKETPSGAAAEPSEMASPESEPKLATEKAGAEEEKEAEKEEGEADEQEEGEASEGDDDDAPMDLDDSGAEEDDLEAAKSRLLARLDRSGGDSEPGSPNTPDEEDGEHVQEDSDEALRARMNMRATINMILTVAGEFYGQRDLLEFRDPFAGM</sequence>
<dbReference type="Gene3D" id="1.20.58.1070">
    <property type="match status" value="1"/>
</dbReference>
<dbReference type="GO" id="GO:0005634">
    <property type="term" value="C:nucleus"/>
    <property type="evidence" value="ECO:0007669"/>
    <property type="project" value="TreeGrafter"/>
</dbReference>
<feature type="compositionally biased region" description="Acidic residues" evidence="2">
    <location>
        <begin position="156"/>
        <end position="170"/>
    </location>
</feature>
<evidence type="ECO:0008006" key="5">
    <source>
        <dbReference type="Google" id="ProtNLM"/>
    </source>
</evidence>
<accession>A0A084FW36</accession>
<name>A0A084FW36_PSEDA</name>
<evidence type="ECO:0000313" key="4">
    <source>
        <dbReference type="Proteomes" id="UP000028545"/>
    </source>
</evidence>
<reference evidence="3 4" key="1">
    <citation type="journal article" date="2014" name="Genome Announc.">
        <title>Draft genome sequence of the pathogenic fungus Scedosporium apiospermum.</title>
        <authorList>
            <person name="Vandeputte P."/>
            <person name="Ghamrawi S."/>
            <person name="Rechenmann M."/>
            <person name="Iltis A."/>
            <person name="Giraud S."/>
            <person name="Fleury M."/>
            <person name="Thornton C."/>
            <person name="Delhaes L."/>
            <person name="Meyer W."/>
            <person name="Papon N."/>
            <person name="Bouchara J.P."/>
        </authorList>
    </citation>
    <scope>NUCLEOTIDE SEQUENCE [LARGE SCALE GENOMIC DNA]</scope>
    <source>
        <strain evidence="3 4">IHEM 14462</strain>
    </source>
</reference>
<feature type="compositionally biased region" description="Basic and acidic residues" evidence="2">
    <location>
        <begin position="444"/>
        <end position="459"/>
    </location>
</feature>
<feature type="compositionally biased region" description="Acidic residues" evidence="2">
    <location>
        <begin position="336"/>
        <end position="358"/>
    </location>
</feature>
<dbReference type="EMBL" id="JOWA01000154">
    <property type="protein sequence ID" value="KEZ39298.1"/>
    <property type="molecule type" value="Genomic_DNA"/>
</dbReference>
<feature type="compositionally biased region" description="Acidic residues" evidence="2">
    <location>
        <begin position="408"/>
        <end position="443"/>
    </location>
</feature>
<feature type="region of interest" description="Disordered" evidence="2">
    <location>
        <begin position="1"/>
        <end position="46"/>
    </location>
</feature>
<feature type="compositionally biased region" description="Basic and acidic residues" evidence="2">
    <location>
        <begin position="389"/>
        <end position="407"/>
    </location>
</feature>
<feature type="region of interest" description="Disordered" evidence="2">
    <location>
        <begin position="149"/>
        <end position="175"/>
    </location>
</feature>
<gene>
    <name evidence="3" type="ORF">SAPIO_CDS9980</name>
</gene>
<evidence type="ECO:0000256" key="2">
    <source>
        <dbReference type="SAM" id="MobiDB-lite"/>
    </source>
</evidence>
<feature type="compositionally biased region" description="Basic and acidic residues" evidence="2">
    <location>
        <begin position="475"/>
        <end position="486"/>
    </location>
</feature>
<keyword evidence="4" id="KW-1185">Reference proteome</keyword>
<dbReference type="RefSeq" id="XP_016639097.1">
    <property type="nucleotide sequence ID" value="XM_016791253.1"/>
</dbReference>
<dbReference type="GeneID" id="27729052"/>
<feature type="compositionally biased region" description="Low complexity" evidence="2">
    <location>
        <begin position="374"/>
        <end position="388"/>
    </location>
</feature>
<dbReference type="GO" id="GO:0032797">
    <property type="term" value="C:SMN complex"/>
    <property type="evidence" value="ECO:0007669"/>
    <property type="project" value="TreeGrafter"/>
</dbReference>
<dbReference type="OMA" id="HQNSGID"/>
<dbReference type="HOGENOM" id="CLU_022029_1_0_1"/>
<dbReference type="Pfam" id="PF04938">
    <property type="entry name" value="SIP1"/>
    <property type="match status" value="1"/>
</dbReference>
<dbReference type="OrthoDB" id="428895at2759"/>
<dbReference type="InterPro" id="IPR035426">
    <property type="entry name" value="Gemin2/Brr1"/>
</dbReference>
<proteinExistence type="inferred from homology"/>
<comment type="similarity">
    <text evidence="1">Belongs to the gemin-2 family.</text>
</comment>
<dbReference type="AlphaFoldDB" id="A0A084FW36"/>
<comment type="caution">
    <text evidence="3">The sequence shown here is derived from an EMBL/GenBank/DDBJ whole genome shotgun (WGS) entry which is preliminary data.</text>
</comment>
<protein>
    <recommendedName>
        <fullName evidence="5">V-snare</fullName>
    </recommendedName>
</protein>